<feature type="region of interest" description="Disordered" evidence="2">
    <location>
        <begin position="322"/>
        <end position="369"/>
    </location>
</feature>
<evidence type="ECO:0000256" key="2">
    <source>
        <dbReference type="SAM" id="MobiDB-lite"/>
    </source>
</evidence>
<dbReference type="InterPro" id="IPR029058">
    <property type="entry name" value="AB_hydrolase_fold"/>
</dbReference>
<reference evidence="4" key="1">
    <citation type="journal article" date="2017" name="Nature">
        <title>The genome of Chenopodium quinoa.</title>
        <authorList>
            <person name="Jarvis D.E."/>
            <person name="Ho Y.S."/>
            <person name="Lightfoot D.J."/>
            <person name="Schmoeckel S.M."/>
            <person name="Li B."/>
            <person name="Borm T.J.A."/>
            <person name="Ohyanagi H."/>
            <person name="Mineta K."/>
            <person name="Michell C.T."/>
            <person name="Saber N."/>
            <person name="Kharbatia N.M."/>
            <person name="Rupper R.R."/>
            <person name="Sharp A.R."/>
            <person name="Dally N."/>
            <person name="Boughton B.A."/>
            <person name="Woo Y.H."/>
            <person name="Gao G."/>
            <person name="Schijlen E.G.W.M."/>
            <person name="Guo X."/>
            <person name="Momin A.A."/>
            <person name="Negrao S."/>
            <person name="Al-Babili S."/>
            <person name="Gehring C."/>
            <person name="Roessner U."/>
            <person name="Jung C."/>
            <person name="Murphy K."/>
            <person name="Arold S.T."/>
            <person name="Gojobori T."/>
            <person name="van der Linden C.G."/>
            <person name="van Loo E.N."/>
            <person name="Jellen E.N."/>
            <person name="Maughan P.J."/>
            <person name="Tester M."/>
        </authorList>
    </citation>
    <scope>NUCLEOTIDE SEQUENCE [LARGE SCALE GENOMIC DNA]</scope>
    <source>
        <strain evidence="4">cv. PI 614886</strain>
    </source>
</reference>
<comment type="similarity">
    <text evidence="1">Belongs to the 'GDXG' lipolytic enzyme family.</text>
</comment>
<evidence type="ECO:0000313" key="4">
    <source>
        <dbReference type="EnsemblPlants" id="AUR62027837-RA:cds"/>
    </source>
</evidence>
<proteinExistence type="inferred from homology"/>
<dbReference type="AlphaFoldDB" id="A0A803MEE4"/>
<feature type="compositionally biased region" description="Polar residues" evidence="2">
    <location>
        <begin position="272"/>
        <end position="307"/>
    </location>
</feature>
<dbReference type="Pfam" id="PF07859">
    <property type="entry name" value="Abhydrolase_3"/>
    <property type="match status" value="1"/>
</dbReference>
<evidence type="ECO:0000259" key="3">
    <source>
        <dbReference type="Pfam" id="PF07859"/>
    </source>
</evidence>
<accession>A0A803MEE4</accession>
<sequence length="369" mass="40312">MTKLQYSAHSFITKFAYHSDGTVNRFLVNLADIRSPPSSTPVNGVTSYDHTIDSSRNLWFRIFIPANAPSNLSLPVIVYFHGGGFVSFAPSTMPYNTFCRKIAGDVSAVVISVGYRLAPEHRWPAQYEDGFDVLKLLDDKEMREKIGVFSANADVSRCFLAGDSAGGNIIHHVAIRACGTHFKTIKIRGLISIQPFFGGEKRTESELRVKNPPVLTLAQTDFSWKAFLPIGSDRDHPAANILGPGSEDISGGGEQRSRRSSTAIGPRAVGQHRSTAVGSTQVSGTEARTQQDNNSPIQQHSQLQINKSTKRVAISKCDYATMREATKRTESTTTDVRPPGEENGGCLAGTKRRGELKNGDEAKSRREEG</sequence>
<dbReference type="OMA" id="MERADWM"/>
<dbReference type="Gramene" id="AUR62027837-RA">
    <property type="protein sequence ID" value="AUR62027837-RA:cds"/>
    <property type="gene ID" value="AUR62027837"/>
</dbReference>
<dbReference type="EnsemblPlants" id="AUR62027837-RA">
    <property type="protein sequence ID" value="AUR62027837-RA:cds"/>
    <property type="gene ID" value="AUR62027837"/>
</dbReference>
<dbReference type="GO" id="GO:0016787">
    <property type="term" value="F:hydrolase activity"/>
    <property type="evidence" value="ECO:0007669"/>
    <property type="project" value="InterPro"/>
</dbReference>
<feature type="region of interest" description="Disordered" evidence="2">
    <location>
        <begin position="237"/>
        <end position="309"/>
    </location>
</feature>
<evidence type="ECO:0000256" key="1">
    <source>
        <dbReference type="ARBA" id="ARBA00010515"/>
    </source>
</evidence>
<reference evidence="4" key="2">
    <citation type="submission" date="2021-03" db="UniProtKB">
        <authorList>
            <consortium name="EnsemblPlants"/>
        </authorList>
    </citation>
    <scope>IDENTIFICATION</scope>
</reference>
<dbReference type="InterPro" id="IPR050466">
    <property type="entry name" value="Carboxylest/Gibb_receptor"/>
</dbReference>
<protein>
    <recommendedName>
        <fullName evidence="3">Alpha/beta hydrolase fold-3 domain-containing protein</fullName>
    </recommendedName>
</protein>
<dbReference type="Gene3D" id="3.40.50.1820">
    <property type="entry name" value="alpha/beta hydrolase"/>
    <property type="match status" value="1"/>
</dbReference>
<evidence type="ECO:0000313" key="5">
    <source>
        <dbReference type="Proteomes" id="UP000596660"/>
    </source>
</evidence>
<feature type="compositionally biased region" description="Basic and acidic residues" evidence="2">
    <location>
        <begin position="352"/>
        <end position="369"/>
    </location>
</feature>
<dbReference type="InterPro" id="IPR013094">
    <property type="entry name" value="AB_hydrolase_3"/>
</dbReference>
<dbReference type="PANTHER" id="PTHR23024:SF24">
    <property type="entry name" value="ALPHA_BETA HYDROLASE FOLD-3 DOMAIN-CONTAINING PROTEIN"/>
    <property type="match status" value="1"/>
</dbReference>
<organism evidence="4 5">
    <name type="scientific">Chenopodium quinoa</name>
    <name type="common">Quinoa</name>
    <dbReference type="NCBI Taxonomy" id="63459"/>
    <lineage>
        <taxon>Eukaryota</taxon>
        <taxon>Viridiplantae</taxon>
        <taxon>Streptophyta</taxon>
        <taxon>Embryophyta</taxon>
        <taxon>Tracheophyta</taxon>
        <taxon>Spermatophyta</taxon>
        <taxon>Magnoliopsida</taxon>
        <taxon>eudicotyledons</taxon>
        <taxon>Gunneridae</taxon>
        <taxon>Pentapetalae</taxon>
        <taxon>Caryophyllales</taxon>
        <taxon>Chenopodiaceae</taxon>
        <taxon>Chenopodioideae</taxon>
        <taxon>Atripliceae</taxon>
        <taxon>Chenopodium</taxon>
    </lineage>
</organism>
<name>A0A803MEE4_CHEQI</name>
<dbReference type="PANTHER" id="PTHR23024">
    <property type="entry name" value="ARYLACETAMIDE DEACETYLASE"/>
    <property type="match status" value="1"/>
</dbReference>
<dbReference type="Proteomes" id="UP000596660">
    <property type="component" value="Unplaced"/>
</dbReference>
<keyword evidence="5" id="KW-1185">Reference proteome</keyword>
<feature type="domain" description="Alpha/beta hydrolase fold-3" evidence="3">
    <location>
        <begin position="77"/>
        <end position="242"/>
    </location>
</feature>
<dbReference type="SUPFAM" id="SSF53474">
    <property type="entry name" value="alpha/beta-Hydrolases"/>
    <property type="match status" value="1"/>
</dbReference>